<dbReference type="SUPFAM" id="SSF103165">
    <property type="entry name" value="Ta1353-like"/>
    <property type="match status" value="1"/>
</dbReference>
<dbReference type="AlphaFoldDB" id="A0A660SEY8"/>
<reference evidence="1 2" key="1">
    <citation type="submission" date="2018-06" db="EMBL/GenBank/DDBJ databases">
        <title>Extensive metabolic versatility and redundancy in microbially diverse, dynamic hydrothermal sediments.</title>
        <authorList>
            <person name="Dombrowski N."/>
            <person name="Teske A."/>
            <person name="Baker B.J."/>
        </authorList>
    </citation>
    <scope>NUCLEOTIDE SEQUENCE [LARGE SCALE GENOMIC DNA]</scope>
    <source>
        <strain evidence="1">B36_G15</strain>
    </source>
</reference>
<name>A0A660SEY8_UNCW3</name>
<proteinExistence type="predicted"/>
<organism evidence="1 2">
    <name type="scientific">candidate division WOR-3 bacterium</name>
    <dbReference type="NCBI Taxonomy" id="2052148"/>
    <lineage>
        <taxon>Bacteria</taxon>
        <taxon>Bacteria division WOR-3</taxon>
    </lineage>
</organism>
<accession>A0A660SEY8</accession>
<dbReference type="EMBL" id="QNBE01000089">
    <property type="protein sequence ID" value="RKX69369.1"/>
    <property type="molecule type" value="Genomic_DNA"/>
</dbReference>
<protein>
    <submittedName>
        <fullName evidence="1">Adenosine monophosphate-protein transferase</fullName>
    </submittedName>
</protein>
<evidence type="ECO:0000313" key="1">
    <source>
        <dbReference type="EMBL" id="RKX69369.1"/>
    </source>
</evidence>
<dbReference type="Pfam" id="PF04008">
    <property type="entry name" value="Adenosine_kin"/>
    <property type="match status" value="1"/>
</dbReference>
<dbReference type="PANTHER" id="PTHR36155:SF1">
    <property type="entry name" value="BLL5354 PROTEIN"/>
    <property type="match status" value="1"/>
</dbReference>
<dbReference type="InterPro" id="IPR007153">
    <property type="entry name" value="Adenosine_kinase"/>
</dbReference>
<dbReference type="Gene3D" id="3.40.1520.10">
    <property type="entry name" value="Ta1353-like"/>
    <property type="match status" value="1"/>
</dbReference>
<dbReference type="PANTHER" id="PTHR36155">
    <property type="entry name" value="BLL5354 PROTEIN"/>
    <property type="match status" value="1"/>
</dbReference>
<dbReference type="Proteomes" id="UP000268469">
    <property type="component" value="Unassembled WGS sequence"/>
</dbReference>
<dbReference type="InterPro" id="IPR036902">
    <property type="entry name" value="Ta1353-like_sf"/>
</dbReference>
<gene>
    <name evidence="1" type="ORF">DRP53_08400</name>
</gene>
<evidence type="ECO:0000313" key="2">
    <source>
        <dbReference type="Proteomes" id="UP000268469"/>
    </source>
</evidence>
<dbReference type="GO" id="GO:0016740">
    <property type="term" value="F:transferase activity"/>
    <property type="evidence" value="ECO:0007669"/>
    <property type="project" value="UniProtKB-KW"/>
</dbReference>
<keyword evidence="1" id="KW-0808">Transferase</keyword>
<sequence>MEIKATKIDVPEGVNVVLGQTHFIKTVEDIYEAIVNTNPTIKFGIGFCEASGPRLVRWDGNDDELVRLAKENAFKIGAGHFFIIYLKEGFPINILPRLKEIPEICTIFCATANPVTVLYIDHGEGRGIVGVVDGFRSKGIEGPEDIKKRREFLRKIGYKF</sequence>
<comment type="caution">
    <text evidence="1">The sequence shown here is derived from an EMBL/GenBank/DDBJ whole genome shotgun (WGS) entry which is preliminary data.</text>
</comment>